<dbReference type="InterPro" id="IPR036249">
    <property type="entry name" value="Thioredoxin-like_sf"/>
</dbReference>
<dbReference type="FunFam" id="3.40.30.10:FF:000233">
    <property type="entry name" value="Elongation factor 1-gamma"/>
    <property type="match status" value="1"/>
</dbReference>
<dbReference type="PROSITE" id="PS50404">
    <property type="entry name" value="GST_NTER"/>
    <property type="match status" value="1"/>
</dbReference>
<dbReference type="STRING" id="45351.A7RIW1"/>
<dbReference type="GO" id="GO:0005634">
    <property type="term" value="C:nucleus"/>
    <property type="evidence" value="ECO:0000318"/>
    <property type="project" value="GO_Central"/>
</dbReference>
<evidence type="ECO:0000256" key="3">
    <source>
        <dbReference type="ARBA" id="ARBA00022917"/>
    </source>
</evidence>
<dbReference type="PROSITE" id="PS50040">
    <property type="entry name" value="EF1G_C"/>
    <property type="match status" value="1"/>
</dbReference>
<dbReference type="InterPro" id="IPR050802">
    <property type="entry name" value="EF-GSTs"/>
</dbReference>
<dbReference type="GO" id="GO:0003746">
    <property type="term" value="F:translation elongation factor activity"/>
    <property type="evidence" value="ECO:0007669"/>
    <property type="project" value="UniProtKB-UniRule"/>
</dbReference>
<evidence type="ECO:0000256" key="2">
    <source>
        <dbReference type="ARBA" id="ARBA00022768"/>
    </source>
</evidence>
<dbReference type="PANTHER" id="PTHR43986">
    <property type="entry name" value="ELONGATION FACTOR 1-GAMMA"/>
    <property type="match status" value="1"/>
</dbReference>
<dbReference type="CDD" id="cd03181">
    <property type="entry name" value="GST_C_EF1Bgamma_like"/>
    <property type="match status" value="1"/>
</dbReference>
<dbReference type="EMBL" id="DS469513">
    <property type="protein sequence ID" value="EDO48468.1"/>
    <property type="molecule type" value="Genomic_DNA"/>
</dbReference>
<dbReference type="eggNOG" id="KOG1627">
    <property type="taxonomic scope" value="Eukaryota"/>
</dbReference>
<feature type="domain" description="GST N-terminal" evidence="7">
    <location>
        <begin position="2"/>
        <end position="83"/>
    </location>
</feature>
<dbReference type="Gene3D" id="3.30.70.1010">
    <property type="entry name" value="Translation elongation factor EF1B, gamma chain, conserved domain"/>
    <property type="match status" value="1"/>
</dbReference>
<dbReference type="InterPro" id="IPR004045">
    <property type="entry name" value="Glutathione_S-Trfase_N"/>
</dbReference>
<proteinExistence type="predicted"/>
<dbReference type="PhylomeDB" id="A7RIW1"/>
<keyword evidence="3 4" id="KW-0648">Protein biosynthesis</keyword>
<keyword evidence="2 4" id="KW-0251">Elongation factor</keyword>
<dbReference type="eggNOG" id="KOG0867">
    <property type="taxonomic scope" value="Eukaryota"/>
</dbReference>
<dbReference type="Proteomes" id="UP000001593">
    <property type="component" value="Unassembled WGS sequence"/>
</dbReference>
<dbReference type="OMA" id="TQYFSWT"/>
<organism evidence="9 10">
    <name type="scientific">Nematostella vectensis</name>
    <name type="common">Starlet sea anemone</name>
    <dbReference type="NCBI Taxonomy" id="45351"/>
    <lineage>
        <taxon>Eukaryota</taxon>
        <taxon>Metazoa</taxon>
        <taxon>Cnidaria</taxon>
        <taxon>Anthozoa</taxon>
        <taxon>Hexacorallia</taxon>
        <taxon>Actiniaria</taxon>
        <taxon>Edwardsiidae</taxon>
        <taxon>Nematostella</taxon>
    </lineage>
</organism>
<dbReference type="PANTHER" id="PTHR43986:SF1">
    <property type="entry name" value="ELONGATION FACTOR 1-GAMMA"/>
    <property type="match status" value="1"/>
</dbReference>
<dbReference type="SUPFAM" id="SSF89942">
    <property type="entry name" value="eEF1-gamma domain"/>
    <property type="match status" value="1"/>
</dbReference>
<reference evidence="9 10" key="1">
    <citation type="journal article" date="2007" name="Science">
        <title>Sea anemone genome reveals ancestral eumetazoan gene repertoire and genomic organization.</title>
        <authorList>
            <person name="Putnam N.H."/>
            <person name="Srivastava M."/>
            <person name="Hellsten U."/>
            <person name="Dirks B."/>
            <person name="Chapman J."/>
            <person name="Salamov A."/>
            <person name="Terry A."/>
            <person name="Shapiro H."/>
            <person name="Lindquist E."/>
            <person name="Kapitonov V.V."/>
            <person name="Jurka J."/>
            <person name="Genikhovich G."/>
            <person name="Grigoriev I.V."/>
            <person name="Lucas S.M."/>
            <person name="Steele R.E."/>
            <person name="Finnerty J.R."/>
            <person name="Technau U."/>
            <person name="Martindale M.Q."/>
            <person name="Rokhsar D.S."/>
        </authorList>
    </citation>
    <scope>NUCLEOTIDE SEQUENCE [LARGE SCALE GENOMIC DNA]</scope>
    <source>
        <strain evidence="10">CH2 X CH6</strain>
    </source>
</reference>
<dbReference type="Pfam" id="PF00043">
    <property type="entry name" value="GST_C"/>
    <property type="match status" value="1"/>
</dbReference>
<dbReference type="InterPro" id="IPR010987">
    <property type="entry name" value="Glutathione-S-Trfase_C-like"/>
</dbReference>
<evidence type="ECO:0000259" key="7">
    <source>
        <dbReference type="PROSITE" id="PS50404"/>
    </source>
</evidence>
<dbReference type="InterPro" id="IPR036433">
    <property type="entry name" value="EF1B_G_C_sf"/>
</dbReference>
<dbReference type="SUPFAM" id="SSF47616">
    <property type="entry name" value="GST C-terminal domain-like"/>
    <property type="match status" value="1"/>
</dbReference>
<sequence>MAAGKLYTYPDSFRAQKILIAAEYSGTKIEVPAFTFGKDNHTAEFLKKFPLGKVPAFETKDGKCLYESNAIAHYVANEQLRGTTAELSALVVQYVNFADQELLPAAATWVFPTYGMMQYHKQSTDKAMEDVKKYMTMLNDVLLMKTFLVGERVTLADIAVCCVLQMLYKQVMEPSFRAPYGNVNRWFTTCVNQPEFKKILGDVKMCDTMAKFDSKTFNSLHHKDHHKKKAHKEEKPKQEKKKAEPKKVEEPKEQEPPKKPAKTDPFAALPPSSMNLDAWKKVYSNEDTESKAIPYFWENFDKEGYSLWFLEYKEEYEKDLGMVFMACNLVGGMIQRLEKLVKNGFGSICIFGENHNCSIAGVWMFRGQQLAFELNEDWNVDAPSYTSRRLNPDDPADKKLIEDYFIQREELTYRGKKFNQGKVFK</sequence>
<dbReference type="InterPro" id="IPR004046">
    <property type="entry name" value="GST_C"/>
</dbReference>
<feature type="domain" description="GST C-terminal" evidence="8">
    <location>
        <begin position="84"/>
        <end position="212"/>
    </location>
</feature>
<evidence type="ECO:0000259" key="8">
    <source>
        <dbReference type="PROSITE" id="PS50405"/>
    </source>
</evidence>
<dbReference type="SFLD" id="SFLDS00019">
    <property type="entry name" value="Glutathione_Transferase_(cytos"/>
    <property type="match status" value="1"/>
</dbReference>
<dbReference type="SMART" id="SM01183">
    <property type="entry name" value="EF1G"/>
    <property type="match status" value="1"/>
</dbReference>
<dbReference type="InterPro" id="IPR036282">
    <property type="entry name" value="Glutathione-S-Trfase_C_sf"/>
</dbReference>
<evidence type="ECO:0000256" key="4">
    <source>
        <dbReference type="PROSITE-ProRule" id="PRU00519"/>
    </source>
</evidence>
<protein>
    <recommendedName>
        <fullName evidence="1">Elongation factor 1-gamma</fullName>
    </recommendedName>
</protein>
<accession>A7RIW1</accession>
<dbReference type="CDD" id="cd03044">
    <property type="entry name" value="GST_N_EF1Bgamma"/>
    <property type="match status" value="1"/>
</dbReference>
<dbReference type="GO" id="GO:0005737">
    <property type="term" value="C:cytoplasm"/>
    <property type="evidence" value="ECO:0000318"/>
    <property type="project" value="GO_Central"/>
</dbReference>
<evidence type="ECO:0000313" key="9">
    <source>
        <dbReference type="EMBL" id="EDO48468.1"/>
    </source>
</evidence>
<dbReference type="InterPro" id="IPR040079">
    <property type="entry name" value="Glutathione_S-Trfase"/>
</dbReference>
<dbReference type="KEGG" id="nve:5520815"/>
<evidence type="ECO:0000259" key="6">
    <source>
        <dbReference type="PROSITE" id="PS50040"/>
    </source>
</evidence>
<evidence type="ECO:0000256" key="1">
    <source>
        <dbReference type="ARBA" id="ARBA00022218"/>
    </source>
</evidence>
<dbReference type="HOGENOM" id="CLU_011226_3_0_1"/>
<dbReference type="FunFam" id="3.30.70.1010:FF:000001">
    <property type="entry name" value="Elongation factor 1-gamma 1"/>
    <property type="match status" value="1"/>
</dbReference>
<gene>
    <name evidence="9" type="ORF">NEMVEDRAFT_v1g178546</name>
</gene>
<name>A7RIW1_NEMVE</name>
<dbReference type="AlphaFoldDB" id="A7RIW1"/>
<dbReference type="SUPFAM" id="SSF52833">
    <property type="entry name" value="Thioredoxin-like"/>
    <property type="match status" value="1"/>
</dbReference>
<dbReference type="GO" id="GO:0006414">
    <property type="term" value="P:translational elongation"/>
    <property type="evidence" value="ECO:0000318"/>
    <property type="project" value="GO_Central"/>
</dbReference>
<dbReference type="Gene3D" id="1.20.1050.10">
    <property type="match status" value="1"/>
</dbReference>
<dbReference type="FunFam" id="1.20.1050.10:FF:000006">
    <property type="entry name" value="Elongation factor 1 gamma"/>
    <property type="match status" value="1"/>
</dbReference>
<dbReference type="PROSITE" id="PS50405">
    <property type="entry name" value="GST_CTER"/>
    <property type="match status" value="1"/>
</dbReference>
<dbReference type="InterPro" id="IPR001662">
    <property type="entry name" value="EF1B_G_C"/>
</dbReference>
<dbReference type="SFLD" id="SFLDG00358">
    <property type="entry name" value="Main_(cytGST)"/>
    <property type="match status" value="1"/>
</dbReference>
<feature type="region of interest" description="Disordered" evidence="5">
    <location>
        <begin position="219"/>
        <end position="267"/>
    </location>
</feature>
<feature type="domain" description="EF-1-gamma C-terminal" evidence="6">
    <location>
        <begin position="262"/>
        <end position="425"/>
    </location>
</feature>
<dbReference type="Gene3D" id="3.40.30.10">
    <property type="entry name" value="Glutaredoxin"/>
    <property type="match status" value="1"/>
</dbReference>
<keyword evidence="10" id="KW-1185">Reference proteome</keyword>
<dbReference type="Pfam" id="PF00647">
    <property type="entry name" value="EF1G"/>
    <property type="match status" value="1"/>
</dbReference>
<feature type="compositionally biased region" description="Basic residues" evidence="5">
    <location>
        <begin position="220"/>
        <end position="230"/>
    </location>
</feature>
<evidence type="ECO:0000256" key="5">
    <source>
        <dbReference type="SAM" id="MobiDB-lite"/>
    </source>
</evidence>
<evidence type="ECO:0000313" key="10">
    <source>
        <dbReference type="Proteomes" id="UP000001593"/>
    </source>
</evidence>
<dbReference type="Pfam" id="PF02798">
    <property type="entry name" value="GST_N"/>
    <property type="match status" value="1"/>
</dbReference>
<dbReference type="OrthoDB" id="249703at2759"/>
<dbReference type="InParanoid" id="A7RIW1"/>
<feature type="compositionally biased region" description="Basic and acidic residues" evidence="5">
    <location>
        <begin position="231"/>
        <end position="262"/>
    </location>
</feature>